<accession>A0ABP6TMC1</accession>
<protein>
    <recommendedName>
        <fullName evidence="2">DUF4232 domain-containing protein</fullName>
    </recommendedName>
</protein>
<feature type="domain" description="DUF4232" evidence="2">
    <location>
        <begin position="55"/>
        <end position="177"/>
    </location>
</feature>
<organism evidence="3 4">
    <name type="scientific">Streptomyces prasinosporus</name>
    <dbReference type="NCBI Taxonomy" id="68256"/>
    <lineage>
        <taxon>Bacteria</taxon>
        <taxon>Bacillati</taxon>
        <taxon>Actinomycetota</taxon>
        <taxon>Actinomycetes</taxon>
        <taxon>Kitasatosporales</taxon>
        <taxon>Streptomycetaceae</taxon>
        <taxon>Streptomyces</taxon>
        <taxon>Streptomyces albogriseolus group</taxon>
    </lineage>
</organism>
<feature type="region of interest" description="Disordered" evidence="1">
    <location>
        <begin position="1"/>
        <end position="53"/>
    </location>
</feature>
<proteinExistence type="predicted"/>
<dbReference type="InterPro" id="IPR025326">
    <property type="entry name" value="DUF4232"/>
</dbReference>
<sequence length="199" mass="19928">MIAALLTSAACRPGASGSRERPGAASPAKPGGAASPEPDDTAGGTGGNGGSVAACTQEDLAVSSEKARGDSEENRHLLLVVQNAGDKACDLYHGPYVKIGDARGTTPLVEDGDPDPEVPALTLAPGEEAYAALLVSGGHMDEYEAHGVSLTLQGPEPGTVASGPIDVPLPVDTLYADDGQRVTHWTTASGGAPDFITSG</sequence>
<evidence type="ECO:0000256" key="1">
    <source>
        <dbReference type="SAM" id="MobiDB-lite"/>
    </source>
</evidence>
<dbReference type="EMBL" id="BAAAXF010000021">
    <property type="protein sequence ID" value="GAA3495875.1"/>
    <property type="molecule type" value="Genomic_DNA"/>
</dbReference>
<comment type="caution">
    <text evidence="3">The sequence shown here is derived from an EMBL/GenBank/DDBJ whole genome shotgun (WGS) entry which is preliminary data.</text>
</comment>
<keyword evidence="4" id="KW-1185">Reference proteome</keyword>
<dbReference type="Proteomes" id="UP001501455">
    <property type="component" value="Unassembled WGS sequence"/>
</dbReference>
<evidence type="ECO:0000313" key="4">
    <source>
        <dbReference type="Proteomes" id="UP001501455"/>
    </source>
</evidence>
<evidence type="ECO:0000313" key="3">
    <source>
        <dbReference type="EMBL" id="GAA3495875.1"/>
    </source>
</evidence>
<dbReference type="Pfam" id="PF14016">
    <property type="entry name" value="DUF4232"/>
    <property type="match status" value="1"/>
</dbReference>
<name>A0ABP6TMC1_9ACTN</name>
<reference evidence="4" key="1">
    <citation type="journal article" date="2019" name="Int. J. Syst. Evol. Microbiol.">
        <title>The Global Catalogue of Microorganisms (GCM) 10K type strain sequencing project: providing services to taxonomists for standard genome sequencing and annotation.</title>
        <authorList>
            <consortium name="The Broad Institute Genomics Platform"/>
            <consortium name="The Broad Institute Genome Sequencing Center for Infectious Disease"/>
            <person name="Wu L."/>
            <person name="Ma J."/>
        </authorList>
    </citation>
    <scope>NUCLEOTIDE SEQUENCE [LARGE SCALE GENOMIC DNA]</scope>
    <source>
        <strain evidence="4">JCM 4816</strain>
    </source>
</reference>
<feature type="compositionally biased region" description="Low complexity" evidence="1">
    <location>
        <begin position="23"/>
        <end position="36"/>
    </location>
</feature>
<gene>
    <name evidence="3" type="ORF">GCM10019016_029760</name>
</gene>
<evidence type="ECO:0000259" key="2">
    <source>
        <dbReference type="Pfam" id="PF14016"/>
    </source>
</evidence>